<keyword evidence="4" id="KW-0762">Sugar transport</keyword>
<evidence type="ECO:0000256" key="8">
    <source>
        <dbReference type="ARBA" id="ARBA00022967"/>
    </source>
</evidence>
<keyword evidence="3" id="KW-1003">Cell membrane</keyword>
<dbReference type="EMBL" id="PDSK01000027">
    <property type="protein sequence ID" value="PIE36010.1"/>
    <property type="molecule type" value="Genomic_DNA"/>
</dbReference>
<evidence type="ECO:0000256" key="9">
    <source>
        <dbReference type="ARBA" id="ARBA00023136"/>
    </source>
</evidence>
<dbReference type="PANTHER" id="PTHR43790">
    <property type="entry name" value="CARBOHYDRATE TRANSPORT ATP-BINDING PROTEIN MG119-RELATED"/>
    <property type="match status" value="1"/>
</dbReference>
<dbReference type="GO" id="GO:0005524">
    <property type="term" value="F:ATP binding"/>
    <property type="evidence" value="ECO:0007669"/>
    <property type="project" value="UniProtKB-KW"/>
</dbReference>
<dbReference type="PROSITE" id="PS00211">
    <property type="entry name" value="ABC_TRANSPORTER_1"/>
    <property type="match status" value="1"/>
</dbReference>
<keyword evidence="7 11" id="KW-0067">ATP-binding</keyword>
<dbReference type="PROSITE" id="PS50893">
    <property type="entry name" value="ABC_TRANSPORTER_2"/>
    <property type="match status" value="2"/>
</dbReference>
<gene>
    <name evidence="11" type="ORF">CSA56_01715</name>
</gene>
<dbReference type="AlphaFoldDB" id="A0A2G6KKU6"/>
<evidence type="ECO:0000256" key="6">
    <source>
        <dbReference type="ARBA" id="ARBA00022741"/>
    </source>
</evidence>
<name>A0A2G6KKU6_9BACT</name>
<dbReference type="Proteomes" id="UP000230821">
    <property type="component" value="Unassembled WGS sequence"/>
</dbReference>
<reference evidence="11 12" key="1">
    <citation type="submission" date="2017-10" db="EMBL/GenBank/DDBJ databases">
        <title>Novel microbial diversity and functional potential in the marine mammal oral microbiome.</title>
        <authorList>
            <person name="Dudek N.K."/>
            <person name="Sun C.L."/>
            <person name="Burstein D."/>
            <person name="Kantor R.S."/>
            <person name="Aliaga Goltsman D.S."/>
            <person name="Bik E.M."/>
            <person name="Thomas B.C."/>
            <person name="Banfield J.F."/>
            <person name="Relman D.A."/>
        </authorList>
    </citation>
    <scope>NUCLEOTIDE SEQUENCE [LARGE SCALE GENOMIC DNA]</scope>
    <source>
        <strain evidence="11">DOLJORAL78_47_16</strain>
    </source>
</reference>
<accession>A0A2G6KKU6</accession>
<evidence type="ECO:0000259" key="10">
    <source>
        <dbReference type="PROSITE" id="PS50893"/>
    </source>
</evidence>
<organism evidence="11 12">
    <name type="scientific">candidate division KSB3 bacterium</name>
    <dbReference type="NCBI Taxonomy" id="2044937"/>
    <lineage>
        <taxon>Bacteria</taxon>
        <taxon>candidate division KSB3</taxon>
    </lineage>
</organism>
<dbReference type="GO" id="GO:0016887">
    <property type="term" value="F:ATP hydrolysis activity"/>
    <property type="evidence" value="ECO:0007669"/>
    <property type="project" value="InterPro"/>
</dbReference>
<evidence type="ECO:0000313" key="11">
    <source>
        <dbReference type="EMBL" id="PIE36010.1"/>
    </source>
</evidence>
<feature type="domain" description="ABC transporter" evidence="10">
    <location>
        <begin position="4"/>
        <end position="239"/>
    </location>
</feature>
<proteinExistence type="predicted"/>
<dbReference type="SMART" id="SM00382">
    <property type="entry name" value="AAA"/>
    <property type="match status" value="2"/>
</dbReference>
<keyword evidence="6" id="KW-0547">Nucleotide-binding</keyword>
<feature type="domain" description="ABC transporter" evidence="10">
    <location>
        <begin position="251"/>
        <end position="494"/>
    </location>
</feature>
<dbReference type="InterPro" id="IPR017871">
    <property type="entry name" value="ABC_transporter-like_CS"/>
</dbReference>
<dbReference type="InterPro" id="IPR027417">
    <property type="entry name" value="P-loop_NTPase"/>
</dbReference>
<sequence>MNILELRQITKTFPGVVALDHVDLDIEQGEVHVLVGENGAGKSTLIKILCGIHAPDFGEMSYAGASYRPHNPLDAINQGIRVVYQEFNLLSYLSVAENIFFERLPRKAGWVDYRKLYRDTEELLVTVGLDISPKMPVELLGVAQMQLIEIAKALSNKSKVLILDEPTATLTAKEIDTLFSIIKNLQQQGVTIIYISHRLQELYEIGSRITVLRNGTKVGTEAIHTIRIPDIVKMMVGRSMEEEYPFKEDVVPREEILQVKDVQYKGSPHKTSFTLKKGELLGISGLVGSGRTETMRAIFGADPKMDGIIYLNGQEVVINSPRDAVKHGVCLLTEDRKNQGLILNMSCSINITLSDLAQVSRAGLLQKTAEAAVSHKLIDELDIKTPSIHQWAGNLSGGNQQKVVIAKWLFRNANVLIIDEPTRGIDVGAKYEIYLLLWKLAAAGKAIIMVSSDLPELLGVCHRILVFSNGKIAGEVPRDKFDQERILSLSYQEYITPTVEERRVQA</sequence>
<keyword evidence="8" id="KW-1278">Translocase</keyword>
<evidence type="ECO:0000256" key="1">
    <source>
        <dbReference type="ARBA" id="ARBA00004202"/>
    </source>
</evidence>
<evidence type="ECO:0000256" key="5">
    <source>
        <dbReference type="ARBA" id="ARBA00022737"/>
    </source>
</evidence>
<evidence type="ECO:0000256" key="7">
    <source>
        <dbReference type="ARBA" id="ARBA00022840"/>
    </source>
</evidence>
<keyword evidence="5" id="KW-0677">Repeat</keyword>
<dbReference type="Gene3D" id="3.40.50.300">
    <property type="entry name" value="P-loop containing nucleotide triphosphate hydrolases"/>
    <property type="match status" value="2"/>
</dbReference>
<evidence type="ECO:0000256" key="4">
    <source>
        <dbReference type="ARBA" id="ARBA00022597"/>
    </source>
</evidence>
<dbReference type="PANTHER" id="PTHR43790:SF3">
    <property type="entry name" value="D-ALLOSE IMPORT ATP-BINDING PROTEIN ALSA-RELATED"/>
    <property type="match status" value="1"/>
</dbReference>
<evidence type="ECO:0000256" key="3">
    <source>
        <dbReference type="ARBA" id="ARBA00022475"/>
    </source>
</evidence>
<dbReference type="InterPro" id="IPR003439">
    <property type="entry name" value="ABC_transporter-like_ATP-bd"/>
</dbReference>
<dbReference type="GO" id="GO:0005886">
    <property type="term" value="C:plasma membrane"/>
    <property type="evidence" value="ECO:0007669"/>
    <property type="project" value="UniProtKB-SubCell"/>
</dbReference>
<evidence type="ECO:0000313" key="12">
    <source>
        <dbReference type="Proteomes" id="UP000230821"/>
    </source>
</evidence>
<dbReference type="InterPro" id="IPR050107">
    <property type="entry name" value="ABC_carbohydrate_import_ATPase"/>
</dbReference>
<dbReference type="SUPFAM" id="SSF52540">
    <property type="entry name" value="P-loop containing nucleoside triphosphate hydrolases"/>
    <property type="match status" value="2"/>
</dbReference>
<keyword evidence="9" id="KW-0472">Membrane</keyword>
<evidence type="ECO:0000256" key="2">
    <source>
        <dbReference type="ARBA" id="ARBA00022448"/>
    </source>
</evidence>
<dbReference type="CDD" id="cd03216">
    <property type="entry name" value="ABC_Carb_Monos_I"/>
    <property type="match status" value="1"/>
</dbReference>
<keyword evidence="2" id="KW-0813">Transport</keyword>
<dbReference type="Pfam" id="PF00005">
    <property type="entry name" value="ABC_tran"/>
    <property type="match status" value="2"/>
</dbReference>
<comment type="caution">
    <text evidence="11">The sequence shown here is derived from an EMBL/GenBank/DDBJ whole genome shotgun (WGS) entry which is preliminary data.</text>
</comment>
<dbReference type="InterPro" id="IPR003593">
    <property type="entry name" value="AAA+_ATPase"/>
</dbReference>
<dbReference type="CDD" id="cd03215">
    <property type="entry name" value="ABC_Carb_Monos_II"/>
    <property type="match status" value="1"/>
</dbReference>
<protein>
    <submittedName>
        <fullName evidence="11">D-xylose ABC transporter ATP-binding protein</fullName>
    </submittedName>
</protein>
<comment type="subcellular location">
    <subcellularLocation>
        <location evidence="1">Cell membrane</location>
        <topology evidence="1">Peripheral membrane protein</topology>
    </subcellularLocation>
</comment>
<dbReference type="FunFam" id="3.40.50.300:FF:000127">
    <property type="entry name" value="Ribose import ATP-binding protein RbsA"/>
    <property type="match status" value="1"/>
</dbReference>